<comment type="caution">
    <text evidence="10">The sequence shown here is derived from an EMBL/GenBank/DDBJ whole genome shotgun (WGS) entry which is preliminary data.</text>
</comment>
<evidence type="ECO:0000256" key="3">
    <source>
        <dbReference type="ARBA" id="ARBA00022771"/>
    </source>
</evidence>
<protein>
    <recommendedName>
        <fullName evidence="12">BED-type domain-containing protein</fullName>
    </recommendedName>
</protein>
<evidence type="ECO:0000256" key="2">
    <source>
        <dbReference type="ARBA" id="ARBA00022723"/>
    </source>
</evidence>
<dbReference type="GO" id="GO:0003677">
    <property type="term" value="F:DNA binding"/>
    <property type="evidence" value="ECO:0007669"/>
    <property type="project" value="UniProtKB-KW"/>
</dbReference>
<dbReference type="GO" id="GO:0005634">
    <property type="term" value="C:nucleus"/>
    <property type="evidence" value="ECO:0007669"/>
    <property type="project" value="UniProtKB-SubCell"/>
</dbReference>
<feature type="compositionally biased region" description="Polar residues" evidence="7">
    <location>
        <begin position="652"/>
        <end position="665"/>
    </location>
</feature>
<evidence type="ECO:0000259" key="9">
    <source>
        <dbReference type="Pfam" id="PF14372"/>
    </source>
</evidence>
<dbReference type="Pfam" id="PF14372">
    <property type="entry name" value="hAT-like_RNase-H"/>
    <property type="match status" value="1"/>
</dbReference>
<comment type="subcellular location">
    <subcellularLocation>
        <location evidence="1">Nucleus</location>
    </subcellularLocation>
</comment>
<evidence type="ECO:0000256" key="5">
    <source>
        <dbReference type="ARBA" id="ARBA00023125"/>
    </source>
</evidence>
<dbReference type="PANTHER" id="PTHR46481">
    <property type="entry name" value="ZINC FINGER BED DOMAIN-CONTAINING PROTEIN 4"/>
    <property type="match status" value="1"/>
</dbReference>
<dbReference type="EMBL" id="CACVBM020001607">
    <property type="protein sequence ID" value="CAA7055727.1"/>
    <property type="molecule type" value="Genomic_DNA"/>
</dbReference>
<gene>
    <name evidence="10" type="ORF">MERR_LOCUS42963</name>
</gene>
<feature type="compositionally biased region" description="Acidic residues" evidence="7">
    <location>
        <begin position="14"/>
        <end position="37"/>
    </location>
</feature>
<keyword evidence="11" id="KW-1185">Reference proteome</keyword>
<dbReference type="InterPro" id="IPR008906">
    <property type="entry name" value="HATC_C_dom"/>
</dbReference>
<dbReference type="InterPro" id="IPR052035">
    <property type="entry name" value="ZnF_BED_domain_contain"/>
</dbReference>
<evidence type="ECO:0000313" key="11">
    <source>
        <dbReference type="Proteomes" id="UP000467841"/>
    </source>
</evidence>
<keyword evidence="3" id="KW-0863">Zinc-finger</keyword>
<sequence>MDSQTIRYLAHLEAEDEQRETDEIIEESEAENQEAAESETRTQSIQPTLTVFQSNKRLKADVWKEYIPVGDREDGKKMGRCMHCQKKFCIEISQGTSAVTRHLEVCPMRGEKSEVARKYDPKVDRDMINEIIIYHDLPFKYVEYEKVRARDIYLNPDCHHICRQTAGADVLKRFELEKVKLRKIFANHKGRVCFTSDMWSARTTMRSYICLTAHFVDDSWRLHNKILAFCEFEAPHTGEEIATKVLDCLKEWGLEQKVFSFTLDNATSNTSMLGILKNRLTLANRLPCDGKFYINSVKFVKASGARIDSFAAYSKSLKIDMKAGLSLDVPTRWNSTYLMLARALKYRKAFISLQLCDRNYKTLPSEAEWERGEKIRDLLKPFNTITTYFSGVKYPTANIYFMQVWKIELLLKKFSVCDDIDVRLMALKMKNKFAKYWDEYSVVLAMAAVLDPRFKTQILQQAYDKLDPSTSAKKVELVKKNLKLLYEEYKTKPWTSSTSSTTLTPLELLTESLLEDDLDLDFFELERSANLDSNMTKSSLDLYLEEPRLEFGAFADIEVLTYWKNSGNCHGDLTALASDLLSIPITIVAAESAFSVGGRVLNLYRSRLLPATVQALLCTRNWLRGFADLLGIIVGWVTWFTVGLDMNTHQNTPNCDDSSENMQEQQQKDINKKTECASSSENTQENQPKVLVSTKETERAASSENIQEQQQKEALVSNKVVPCADQERGSYIKMVGKEKSCEGGGDGEDDELCVLQDMLEATLFQSLGKIQQKMLCQNLKNISAQTRKELTVECKALLEEEMKLSIKKLTLSAKLANAGVSA</sequence>
<dbReference type="SUPFAM" id="SSF53098">
    <property type="entry name" value="Ribonuclease H-like"/>
    <property type="match status" value="1"/>
</dbReference>
<feature type="region of interest" description="Disordered" evidence="7">
    <location>
        <begin position="652"/>
        <end position="711"/>
    </location>
</feature>
<keyword evidence="4" id="KW-0862">Zinc</keyword>
<dbReference type="OrthoDB" id="1746357at2759"/>
<evidence type="ECO:0000313" key="10">
    <source>
        <dbReference type="EMBL" id="CAA7055727.1"/>
    </source>
</evidence>
<evidence type="ECO:0000256" key="6">
    <source>
        <dbReference type="ARBA" id="ARBA00023242"/>
    </source>
</evidence>
<feature type="compositionally biased region" description="Polar residues" evidence="7">
    <location>
        <begin position="676"/>
        <end position="687"/>
    </location>
</feature>
<dbReference type="Proteomes" id="UP000467841">
    <property type="component" value="Unassembled WGS sequence"/>
</dbReference>
<reference evidence="10" key="1">
    <citation type="submission" date="2020-01" db="EMBL/GenBank/DDBJ databases">
        <authorList>
            <person name="Mishra B."/>
        </authorList>
    </citation>
    <scope>NUCLEOTIDE SEQUENCE [LARGE SCALE GENOMIC DNA]</scope>
</reference>
<dbReference type="AlphaFoldDB" id="A0A6D2KTR3"/>
<evidence type="ECO:0000256" key="4">
    <source>
        <dbReference type="ARBA" id="ARBA00022833"/>
    </source>
</evidence>
<feature type="region of interest" description="Disordered" evidence="7">
    <location>
        <begin position="10"/>
        <end position="47"/>
    </location>
</feature>
<proteinExistence type="predicted"/>
<name>A0A6D2KTR3_9BRAS</name>
<evidence type="ECO:0000256" key="1">
    <source>
        <dbReference type="ARBA" id="ARBA00004123"/>
    </source>
</evidence>
<dbReference type="GO" id="GO:0008270">
    <property type="term" value="F:zinc ion binding"/>
    <property type="evidence" value="ECO:0007669"/>
    <property type="project" value="UniProtKB-KW"/>
</dbReference>
<organism evidence="10 11">
    <name type="scientific">Microthlaspi erraticum</name>
    <dbReference type="NCBI Taxonomy" id="1685480"/>
    <lineage>
        <taxon>Eukaryota</taxon>
        <taxon>Viridiplantae</taxon>
        <taxon>Streptophyta</taxon>
        <taxon>Embryophyta</taxon>
        <taxon>Tracheophyta</taxon>
        <taxon>Spermatophyta</taxon>
        <taxon>Magnoliopsida</taxon>
        <taxon>eudicotyledons</taxon>
        <taxon>Gunneridae</taxon>
        <taxon>Pentapetalae</taxon>
        <taxon>rosids</taxon>
        <taxon>malvids</taxon>
        <taxon>Brassicales</taxon>
        <taxon>Brassicaceae</taxon>
        <taxon>Coluteocarpeae</taxon>
        <taxon>Microthlaspi</taxon>
    </lineage>
</organism>
<dbReference type="Pfam" id="PF05699">
    <property type="entry name" value="Dimer_Tnp_hAT"/>
    <property type="match status" value="1"/>
</dbReference>
<evidence type="ECO:0000259" key="8">
    <source>
        <dbReference type="Pfam" id="PF05699"/>
    </source>
</evidence>
<keyword evidence="2" id="KW-0479">Metal-binding</keyword>
<keyword evidence="5" id="KW-0238">DNA-binding</keyword>
<accession>A0A6D2KTR3</accession>
<feature type="compositionally biased region" description="Basic and acidic residues" evidence="7">
    <location>
        <begin position="666"/>
        <end position="675"/>
    </location>
</feature>
<dbReference type="SMART" id="SM00614">
    <property type="entry name" value="ZnF_BED"/>
    <property type="match status" value="1"/>
</dbReference>
<dbReference type="InterPro" id="IPR012337">
    <property type="entry name" value="RNaseH-like_sf"/>
</dbReference>
<evidence type="ECO:0008006" key="12">
    <source>
        <dbReference type="Google" id="ProtNLM"/>
    </source>
</evidence>
<dbReference type="GO" id="GO:0046983">
    <property type="term" value="F:protein dimerization activity"/>
    <property type="evidence" value="ECO:0007669"/>
    <property type="project" value="InterPro"/>
</dbReference>
<dbReference type="InterPro" id="IPR025525">
    <property type="entry name" value="hAT-like_transposase_RNase-H"/>
</dbReference>
<feature type="domain" description="HAT C-terminal dimerisation" evidence="8">
    <location>
        <begin position="540"/>
        <end position="623"/>
    </location>
</feature>
<keyword evidence="6" id="KW-0539">Nucleus</keyword>
<feature type="domain" description="hAT-like transposase RNase-H fold" evidence="9">
    <location>
        <begin position="390"/>
        <end position="489"/>
    </location>
</feature>
<evidence type="ECO:0000256" key="7">
    <source>
        <dbReference type="SAM" id="MobiDB-lite"/>
    </source>
</evidence>
<dbReference type="PANTHER" id="PTHR46481:SF10">
    <property type="entry name" value="ZINC FINGER BED DOMAIN-CONTAINING PROTEIN 39"/>
    <property type="match status" value="1"/>
</dbReference>